<sequence length="244" mass="29125">MCELGVQMDKFDRVIIPYGDQHFTVRLIKNAKYKRLRLTVQPTGDIIAYAPPQAVRNELIFAISKQSQWIADQLQFFQQNPPLVERQYISDESHRYLGRQYLLKVYETPNKPNQVRLWRGQLEVSVREKTAQQVQQCLDNWYRQKAKQIFTERLNWLLPQTFWVTTTPHIRLRTMKTRWGSCSVQGSLCLNPHLIKAPKECIDYVILHELCHFAEHNHSERFYRLMGQVMPQWKEVKTRLDRVV</sequence>
<dbReference type="InterPro" id="IPR002725">
    <property type="entry name" value="YgjP-like_metallopeptidase"/>
</dbReference>
<dbReference type="Proteomes" id="UP000308167">
    <property type="component" value="Unassembled WGS sequence"/>
</dbReference>
<reference evidence="2 3" key="1">
    <citation type="submission" date="2019-05" db="EMBL/GenBank/DDBJ databases">
        <authorList>
            <consortium name="Pathogen Informatics"/>
        </authorList>
    </citation>
    <scope>NUCLEOTIDE SEQUENCE [LARGE SCALE GENOMIC DNA]</scope>
    <source>
        <strain evidence="2 3">NM319</strain>
    </source>
</reference>
<evidence type="ECO:0000313" key="3">
    <source>
        <dbReference type="Proteomes" id="UP000308167"/>
    </source>
</evidence>
<accession>A0ABY6TPV8</accession>
<name>A0ABY6TPV8_9PAST</name>
<evidence type="ECO:0000259" key="1">
    <source>
        <dbReference type="Pfam" id="PF01863"/>
    </source>
</evidence>
<comment type="caution">
    <text evidence="2">The sequence shown here is derived from an EMBL/GenBank/DDBJ whole genome shotgun (WGS) entry which is preliminary data.</text>
</comment>
<dbReference type="PANTHER" id="PTHR30399:SF1">
    <property type="entry name" value="UTP PYROPHOSPHATASE"/>
    <property type="match status" value="1"/>
</dbReference>
<dbReference type="CDD" id="cd07344">
    <property type="entry name" value="M48_yhfN_like"/>
    <property type="match status" value="1"/>
</dbReference>
<dbReference type="PANTHER" id="PTHR30399">
    <property type="entry name" value="UNCHARACTERIZED PROTEIN YGJP"/>
    <property type="match status" value="1"/>
</dbReference>
<dbReference type="Pfam" id="PF01863">
    <property type="entry name" value="YgjP-like"/>
    <property type="match status" value="1"/>
</dbReference>
<dbReference type="EMBL" id="CABFKI010000019">
    <property type="protein sequence ID" value="VTU09689.1"/>
    <property type="molecule type" value="Genomic_DNA"/>
</dbReference>
<proteinExistence type="predicted"/>
<dbReference type="Gene3D" id="3.30.2010.10">
    <property type="entry name" value="Metalloproteases ('zincins'), catalytic domain"/>
    <property type="match status" value="1"/>
</dbReference>
<dbReference type="InterPro" id="IPR053136">
    <property type="entry name" value="UTP_pyrophosphatase-like"/>
</dbReference>
<evidence type="ECO:0000313" key="2">
    <source>
        <dbReference type="EMBL" id="VTU09689.1"/>
    </source>
</evidence>
<keyword evidence="3" id="KW-1185">Reference proteome</keyword>
<feature type="domain" description="YgjP-like metallopeptidase" evidence="1">
    <location>
        <begin position="34"/>
        <end position="242"/>
    </location>
</feature>
<gene>
    <name evidence="2" type="ORF">SAMEA1410922_02149</name>
</gene>
<organism evidence="2 3">
    <name type="scientific">Actinobacillus porcinus</name>
    <dbReference type="NCBI Taxonomy" id="51048"/>
    <lineage>
        <taxon>Bacteria</taxon>
        <taxon>Pseudomonadati</taxon>
        <taxon>Pseudomonadota</taxon>
        <taxon>Gammaproteobacteria</taxon>
        <taxon>Pasteurellales</taxon>
        <taxon>Pasteurellaceae</taxon>
        <taxon>Actinobacillus</taxon>
    </lineage>
</organism>
<protein>
    <submittedName>
        <fullName evidence="2">Protein of uncharacterized function DUF45</fullName>
    </submittedName>
</protein>